<feature type="chain" id="PRO_5011691532" description="DUF4384 domain-containing protein" evidence="1">
    <location>
        <begin position="21"/>
        <end position="167"/>
    </location>
</feature>
<organism evidence="3 4">
    <name type="scientific">Deinococcus reticulitermitis</name>
    <dbReference type="NCBI Taxonomy" id="856736"/>
    <lineage>
        <taxon>Bacteria</taxon>
        <taxon>Thermotogati</taxon>
        <taxon>Deinococcota</taxon>
        <taxon>Deinococci</taxon>
        <taxon>Deinococcales</taxon>
        <taxon>Deinococcaceae</taxon>
        <taxon>Deinococcus</taxon>
    </lineage>
</organism>
<evidence type="ECO:0000259" key="2">
    <source>
        <dbReference type="Pfam" id="PF14326"/>
    </source>
</evidence>
<dbReference type="STRING" id="856736.SAMN04488058_1242"/>
<name>A0A1H7CIV5_9DEIO</name>
<accession>A0A1H7CIV5</accession>
<dbReference type="AlphaFoldDB" id="A0A1H7CIV5"/>
<reference evidence="4" key="1">
    <citation type="submission" date="2016-10" db="EMBL/GenBank/DDBJ databases">
        <authorList>
            <person name="Varghese N."/>
            <person name="Submissions S."/>
        </authorList>
    </citation>
    <scope>NUCLEOTIDE SEQUENCE [LARGE SCALE GENOMIC DNA]</scope>
    <source>
        <strain evidence="4">CGMCC 1.10218</strain>
    </source>
</reference>
<keyword evidence="1" id="KW-0732">Signal</keyword>
<sequence length="167" mass="17847">MRTTPLAALLLGSLALGLSACTVTVRPNTGLAVSSSNLITRFAPTKGVGANYFVGEAVSFNVTTRAPGYLTLLALNPDGSANVLAQNVYVAAGTTVFPRPQDGVTYNVAPQRGLQLVRAIFLRVRPTTDLVLGGSYDNGRWNTVTNAYVAPYAYADRDVQETYLYIR</sequence>
<dbReference type="Pfam" id="PF14326">
    <property type="entry name" value="DUF4384"/>
    <property type="match status" value="1"/>
</dbReference>
<dbReference type="OrthoDB" id="68403at2"/>
<dbReference type="RefSeq" id="WP_092265618.1">
    <property type="nucleotide sequence ID" value="NZ_FNZA01000024.1"/>
</dbReference>
<keyword evidence="4" id="KW-1185">Reference proteome</keyword>
<feature type="domain" description="DUF4384" evidence="2">
    <location>
        <begin position="52"/>
        <end position="121"/>
    </location>
</feature>
<feature type="signal peptide" evidence="1">
    <location>
        <begin position="1"/>
        <end position="20"/>
    </location>
</feature>
<gene>
    <name evidence="3" type="ORF">SAMN04488058_1242</name>
</gene>
<dbReference type="Proteomes" id="UP000199223">
    <property type="component" value="Unassembled WGS sequence"/>
</dbReference>
<dbReference type="InterPro" id="IPR025493">
    <property type="entry name" value="DUF4384"/>
</dbReference>
<dbReference type="EMBL" id="FNZA01000024">
    <property type="protein sequence ID" value="SEJ85625.1"/>
    <property type="molecule type" value="Genomic_DNA"/>
</dbReference>
<evidence type="ECO:0000313" key="4">
    <source>
        <dbReference type="Proteomes" id="UP000199223"/>
    </source>
</evidence>
<protein>
    <recommendedName>
        <fullName evidence="2">DUF4384 domain-containing protein</fullName>
    </recommendedName>
</protein>
<evidence type="ECO:0000256" key="1">
    <source>
        <dbReference type="SAM" id="SignalP"/>
    </source>
</evidence>
<proteinExistence type="predicted"/>
<evidence type="ECO:0000313" key="3">
    <source>
        <dbReference type="EMBL" id="SEJ85625.1"/>
    </source>
</evidence>
<dbReference type="PROSITE" id="PS51257">
    <property type="entry name" value="PROKAR_LIPOPROTEIN"/>
    <property type="match status" value="1"/>
</dbReference>